<dbReference type="AlphaFoldDB" id="A0A6N7Q626"/>
<dbReference type="SUPFAM" id="SSF53474">
    <property type="entry name" value="alpha/beta-Hydrolases"/>
    <property type="match status" value="1"/>
</dbReference>
<proteinExistence type="predicted"/>
<evidence type="ECO:0000313" key="3">
    <source>
        <dbReference type="Proteomes" id="UP000440224"/>
    </source>
</evidence>
<accession>A0A6N7Q626</accession>
<evidence type="ECO:0008006" key="4">
    <source>
        <dbReference type="Google" id="ProtNLM"/>
    </source>
</evidence>
<dbReference type="RefSeq" id="WP_153823122.1">
    <property type="nucleotide sequence ID" value="NZ_WJIE01000011.1"/>
</dbReference>
<keyword evidence="1" id="KW-0732">Signal</keyword>
<feature type="chain" id="PRO_5027089065" description="Bacterial virulence factor lipase N-terminal domain-containing protein" evidence="1">
    <location>
        <begin position="19"/>
        <end position="667"/>
    </location>
</feature>
<gene>
    <name evidence="2" type="ORF">GF068_30970</name>
</gene>
<evidence type="ECO:0000313" key="2">
    <source>
        <dbReference type="EMBL" id="MRG96311.1"/>
    </source>
</evidence>
<feature type="signal peptide" evidence="1">
    <location>
        <begin position="1"/>
        <end position="18"/>
    </location>
</feature>
<sequence length="667" mass="73187">MLPSRSLLACLISFTSLAALGCSDDTTTPPPAGLAPLAVPEGCNPIAFEHDCLLPYPSDFYLVDDASMPSGKRVAIPEPARMKDKNEVPFDFTETHPIDGFSHHQPILVHFKEGVSTEGVVFHTDDPEKSLLPDSKVILLDAETGKPVPAWAEVDMNTLEPSERAFIIRPFVRLENGKRYIVAVQGLAPDTSASAGPLLAPPEGFKRIRDKQTSGDSVLDPIASRYEKDVFPALVAHGVDRENLQLAWDFTTSSEEMNTRDLLTMRDDLLTKLEAKAPEVLDVVVVEENTPEQNENVWLRIEGKIKVPLYMESVEPSAMLHRDASGKVTQNGEADVPFVLQVPHSLKPADDSFEPARILQYGHGFFGLREEIDYGFMRGYENERKFIAAAVDLWGMSEPDMPVVLGRALSDVGNVFGFVDRTHQGIINYIALSYALKGPIAALPELQRFGKPLYDTNQLYYYGISQGSIFGVTMMALNPLLDRAALGVGGGPYSLMMSRSASYAPLYGALQGQLQNPLTVMKLMALSQGTWDRVDPMTYAPHLLTNTYPKSPANRHILMQIGIGDHSVNNLSSHLVARATGIALLDPAPRPIWGLESTTAPADDALVVIDFKLATEPGIECRVPTEADKNDVHEGVRRNVKVKDQLDLFFQPDGQIQNTCEGACDPE</sequence>
<dbReference type="OrthoDB" id="5377249at2"/>
<protein>
    <recommendedName>
        <fullName evidence="4">Bacterial virulence factor lipase N-terminal domain-containing protein</fullName>
    </recommendedName>
</protein>
<dbReference type="InterPro" id="IPR029058">
    <property type="entry name" value="AB_hydrolase_fold"/>
</dbReference>
<dbReference type="Proteomes" id="UP000440224">
    <property type="component" value="Unassembled WGS sequence"/>
</dbReference>
<comment type="caution">
    <text evidence="2">The sequence shown here is derived from an EMBL/GenBank/DDBJ whole genome shotgun (WGS) entry which is preliminary data.</text>
</comment>
<reference evidence="2 3" key="1">
    <citation type="submission" date="2019-10" db="EMBL/GenBank/DDBJ databases">
        <title>A soil myxobacterium in the family Polyangiaceae.</title>
        <authorList>
            <person name="Li Y."/>
            <person name="Wang J."/>
        </authorList>
    </citation>
    <scope>NUCLEOTIDE SEQUENCE [LARGE SCALE GENOMIC DNA]</scope>
    <source>
        <strain evidence="2 3">DSM 14734</strain>
    </source>
</reference>
<dbReference type="PROSITE" id="PS51257">
    <property type="entry name" value="PROKAR_LIPOPROTEIN"/>
    <property type="match status" value="1"/>
</dbReference>
<evidence type="ECO:0000256" key="1">
    <source>
        <dbReference type="SAM" id="SignalP"/>
    </source>
</evidence>
<keyword evidence="3" id="KW-1185">Reference proteome</keyword>
<dbReference type="Gene3D" id="3.40.50.1820">
    <property type="entry name" value="alpha/beta hydrolase"/>
    <property type="match status" value="1"/>
</dbReference>
<dbReference type="EMBL" id="WJIE01000011">
    <property type="protein sequence ID" value="MRG96311.1"/>
    <property type="molecule type" value="Genomic_DNA"/>
</dbReference>
<name>A0A6N7Q626_9BACT</name>
<organism evidence="2 3">
    <name type="scientific">Polyangium spumosum</name>
    <dbReference type="NCBI Taxonomy" id="889282"/>
    <lineage>
        <taxon>Bacteria</taxon>
        <taxon>Pseudomonadati</taxon>
        <taxon>Myxococcota</taxon>
        <taxon>Polyangia</taxon>
        <taxon>Polyangiales</taxon>
        <taxon>Polyangiaceae</taxon>
        <taxon>Polyangium</taxon>
    </lineage>
</organism>